<dbReference type="Proteomes" id="UP000034652">
    <property type="component" value="Unassembled WGS sequence"/>
</dbReference>
<organism evidence="4 5">
    <name type="scientific">Candidatus Giovannonibacteria bacterium GW2011_GWA1_44_29</name>
    <dbReference type="NCBI Taxonomy" id="1618646"/>
    <lineage>
        <taxon>Bacteria</taxon>
        <taxon>Candidatus Giovannoniibacteriota</taxon>
    </lineage>
</organism>
<gene>
    <name evidence="4" type="ORF">UW57_C0002G0095</name>
</gene>
<dbReference type="GO" id="GO:0009380">
    <property type="term" value="C:excinuclease repair complex"/>
    <property type="evidence" value="ECO:0007669"/>
    <property type="project" value="TreeGrafter"/>
</dbReference>
<dbReference type="PROSITE" id="PS50165">
    <property type="entry name" value="UVRC"/>
    <property type="match status" value="1"/>
</dbReference>
<dbReference type="CDD" id="cd10434">
    <property type="entry name" value="GIY-YIG_UvrC_Cho"/>
    <property type="match status" value="1"/>
</dbReference>
<dbReference type="GO" id="GO:0006289">
    <property type="term" value="P:nucleotide-excision repair"/>
    <property type="evidence" value="ECO:0007669"/>
    <property type="project" value="InterPro"/>
</dbReference>
<dbReference type="SUPFAM" id="SSF46600">
    <property type="entry name" value="C-terminal UvrC-binding domain of UvrB"/>
    <property type="match status" value="1"/>
</dbReference>
<dbReference type="PROSITE" id="PS50164">
    <property type="entry name" value="GIY_YIG"/>
    <property type="match status" value="1"/>
</dbReference>
<reference evidence="4 5" key="1">
    <citation type="journal article" date="2015" name="Nature">
        <title>rRNA introns, odd ribosomes, and small enigmatic genomes across a large radiation of phyla.</title>
        <authorList>
            <person name="Brown C.T."/>
            <person name="Hug L.A."/>
            <person name="Thomas B.C."/>
            <person name="Sharon I."/>
            <person name="Castelle C.J."/>
            <person name="Singh A."/>
            <person name="Wilkins M.J."/>
            <person name="Williams K.H."/>
            <person name="Banfield J.F."/>
        </authorList>
    </citation>
    <scope>NUCLEOTIDE SEQUENCE [LARGE SCALE GENOMIC DNA]</scope>
</reference>
<feature type="domain" description="GIY-YIG" evidence="2">
    <location>
        <begin position="1"/>
        <end position="78"/>
    </location>
</feature>
<dbReference type="SUPFAM" id="SSF82771">
    <property type="entry name" value="GIY-YIG endonuclease"/>
    <property type="match status" value="1"/>
</dbReference>
<protein>
    <submittedName>
        <fullName evidence="4">Excinuclease ABC subunit C</fullName>
    </submittedName>
</protein>
<evidence type="ECO:0000313" key="5">
    <source>
        <dbReference type="Proteomes" id="UP000034652"/>
    </source>
</evidence>
<dbReference type="Gene3D" id="4.10.860.10">
    <property type="entry name" value="UVR domain"/>
    <property type="match status" value="1"/>
</dbReference>
<comment type="caution">
    <text evidence="4">The sequence shown here is derived from an EMBL/GenBank/DDBJ whole genome shotgun (WGS) entry which is preliminary data.</text>
</comment>
<dbReference type="STRING" id="1618646.UW57_C0002G0095"/>
<dbReference type="InterPro" id="IPR001162">
    <property type="entry name" value="UvrC_RNase_H_dom"/>
</dbReference>
<evidence type="ECO:0000259" key="2">
    <source>
        <dbReference type="PROSITE" id="PS50164"/>
    </source>
</evidence>
<dbReference type="InterPro" id="IPR036876">
    <property type="entry name" value="UVR_dom_sf"/>
</dbReference>
<dbReference type="Pfam" id="PF02151">
    <property type="entry name" value="UVR"/>
    <property type="match status" value="1"/>
</dbReference>
<dbReference type="Gene3D" id="3.30.420.340">
    <property type="entry name" value="UvrC, RNAse H endonuclease domain"/>
    <property type="match status" value="1"/>
</dbReference>
<dbReference type="InterPro" id="IPR047296">
    <property type="entry name" value="GIY-YIG_UvrC_Cho"/>
</dbReference>
<dbReference type="InterPro" id="IPR050066">
    <property type="entry name" value="UvrABC_protein_C"/>
</dbReference>
<dbReference type="InterPro" id="IPR001943">
    <property type="entry name" value="UVR_dom"/>
</dbReference>
<dbReference type="PANTHER" id="PTHR30562">
    <property type="entry name" value="UVRC/OXIDOREDUCTASE"/>
    <property type="match status" value="1"/>
</dbReference>
<dbReference type="InterPro" id="IPR000305">
    <property type="entry name" value="GIY-YIG_endonuc"/>
</dbReference>
<dbReference type="AlphaFoldDB" id="A0A0G1IYV2"/>
<dbReference type="PANTHER" id="PTHR30562:SF1">
    <property type="entry name" value="UVRABC SYSTEM PROTEIN C"/>
    <property type="match status" value="1"/>
</dbReference>
<dbReference type="Pfam" id="PF08459">
    <property type="entry name" value="UvrC_RNaseH_dom"/>
    <property type="match status" value="1"/>
</dbReference>
<dbReference type="Pfam" id="PF01541">
    <property type="entry name" value="GIY-YIG"/>
    <property type="match status" value="1"/>
</dbReference>
<dbReference type="Gene3D" id="3.40.1440.10">
    <property type="entry name" value="GIY-YIG endonuclease"/>
    <property type="match status" value="1"/>
</dbReference>
<proteinExistence type="predicted"/>
<dbReference type="GO" id="GO:0009381">
    <property type="term" value="F:excinuclease ABC activity"/>
    <property type="evidence" value="ECO:0007669"/>
    <property type="project" value="InterPro"/>
</dbReference>
<feature type="domain" description="UvrC family homology region profile" evidence="3">
    <location>
        <begin position="252"/>
        <end position="351"/>
    </location>
</feature>
<sequence length="418" mass="48067">MPGVYFFKDNRGKTLYIGKATNLRARLRFYFAENQTSLKVKTLISESKTLDWETLGSETEALIREAELIKKHLPKYNVLMRDDKQYFYVGFSKEKFPKIFITHQPISPKPSLGHALNSVWDKVDYIGPFTEGGVLRSVLKTLRRAFPYCTCRKPHKWPCLNAKIGRCIGYCCNQIQNSKFKIQNYRQNISSIKTILSGRNRGLTRELKKEMRELSAAQKYEDAGKVRDQIRALEKIFAHRGVIKQDLLTEISKALQTLESILNISDINRIEAYDIANIQGKFAYGSMAVFADGKIQKNDYRIFKIKSVRGSNDPAMLREVIFRRLRHKEWPYPEVIIVDGGRAQLSVALAVKPPSKIIALTKNKKHAGDHIFIGGKALPIPISRLPEPLKNFILMLDSEAHRFAISHYRKLHKKEMLI</sequence>
<evidence type="ECO:0000259" key="1">
    <source>
        <dbReference type="PROSITE" id="PS50151"/>
    </source>
</evidence>
<dbReference type="InterPro" id="IPR035901">
    <property type="entry name" value="GIY-YIG_endonuc_sf"/>
</dbReference>
<name>A0A0G1IYV2_9BACT</name>
<dbReference type="SMART" id="SM00465">
    <property type="entry name" value="GIYc"/>
    <property type="match status" value="1"/>
</dbReference>
<accession>A0A0G1IYV2</accession>
<dbReference type="EMBL" id="LCIV01000002">
    <property type="protein sequence ID" value="KKT64215.1"/>
    <property type="molecule type" value="Genomic_DNA"/>
</dbReference>
<evidence type="ECO:0000313" key="4">
    <source>
        <dbReference type="EMBL" id="KKT64215.1"/>
    </source>
</evidence>
<feature type="domain" description="UVR" evidence="1">
    <location>
        <begin position="201"/>
        <end position="236"/>
    </location>
</feature>
<dbReference type="InterPro" id="IPR038476">
    <property type="entry name" value="UvrC_RNase_H_dom_sf"/>
</dbReference>
<dbReference type="PROSITE" id="PS50151">
    <property type="entry name" value="UVR"/>
    <property type="match status" value="1"/>
</dbReference>
<evidence type="ECO:0000259" key="3">
    <source>
        <dbReference type="PROSITE" id="PS50165"/>
    </source>
</evidence>